<dbReference type="eggNOG" id="COG0577">
    <property type="taxonomic scope" value="Bacteria"/>
</dbReference>
<dbReference type="InParanoid" id="C7QHY8"/>
<feature type="transmembrane region" description="Helical" evidence="7">
    <location>
        <begin position="992"/>
        <end position="1016"/>
    </location>
</feature>
<organism evidence="10 11">
    <name type="scientific">Catenulispora acidiphila (strain DSM 44928 / JCM 14897 / NBRC 102108 / NRRL B-24433 / ID139908)</name>
    <dbReference type="NCBI Taxonomy" id="479433"/>
    <lineage>
        <taxon>Bacteria</taxon>
        <taxon>Bacillati</taxon>
        <taxon>Actinomycetota</taxon>
        <taxon>Actinomycetes</taxon>
        <taxon>Catenulisporales</taxon>
        <taxon>Catenulisporaceae</taxon>
        <taxon>Catenulispora</taxon>
    </lineage>
</organism>
<evidence type="ECO:0000256" key="5">
    <source>
        <dbReference type="ARBA" id="ARBA00023136"/>
    </source>
</evidence>
<dbReference type="STRING" id="479433.Caci_4169"/>
<feature type="transmembrane region" description="Helical" evidence="7">
    <location>
        <begin position="345"/>
        <end position="368"/>
    </location>
</feature>
<keyword evidence="5 7" id="KW-0472">Membrane</keyword>
<dbReference type="HOGENOM" id="CLU_009266_0_0_11"/>
<comment type="similarity">
    <text evidence="6">Belongs to the ABC-4 integral membrane protein family.</text>
</comment>
<feature type="transmembrane region" description="Helical" evidence="7">
    <location>
        <begin position="538"/>
        <end position="558"/>
    </location>
</feature>
<dbReference type="Pfam" id="PF02687">
    <property type="entry name" value="FtsX"/>
    <property type="match status" value="1"/>
</dbReference>
<protein>
    <recommendedName>
        <fullName evidence="9">ABC3 transporter permease C-terminal domain-containing protein</fullName>
    </recommendedName>
</protein>
<evidence type="ECO:0000256" key="2">
    <source>
        <dbReference type="ARBA" id="ARBA00022475"/>
    </source>
</evidence>
<keyword evidence="4 7" id="KW-1133">Transmembrane helix</keyword>
<evidence type="ECO:0000256" key="3">
    <source>
        <dbReference type="ARBA" id="ARBA00022692"/>
    </source>
</evidence>
<evidence type="ECO:0000256" key="1">
    <source>
        <dbReference type="ARBA" id="ARBA00004651"/>
    </source>
</evidence>
<evidence type="ECO:0000313" key="10">
    <source>
        <dbReference type="EMBL" id="ACU73033.1"/>
    </source>
</evidence>
<evidence type="ECO:0000256" key="6">
    <source>
        <dbReference type="ARBA" id="ARBA00038076"/>
    </source>
</evidence>
<dbReference type="InterPro" id="IPR003838">
    <property type="entry name" value="ABC3_permease_C"/>
</dbReference>
<keyword evidence="3 7" id="KW-0812">Transmembrane</keyword>
<keyword evidence="2" id="KW-1003">Cell membrane</keyword>
<sequence length="1129" mass="112862" precursor="true">MRTGLPATLVTTAAALVFATLGSFVAALAHSEPPVVVRGAPVADRVVRYLGTYGPDGVGEQDAAVGAAARRFLGDVPGAVYRIDASPTLTVSGGGTEPFSDAAVAIASSDVAAHATLTAGRWPVAAATGANASLNSSLPARGTNTPNFPSVPVEIGLPDSLVGAENLHPGSALTLAAGRPATVVGVYHPDGTAFWQALPPPALAQITANPAQALVVAPAALAGADGLGQAGTATWIVDPQLDGVSADRLSALIDRADVAIVHQDAPALPGAAPISPAIIVSSALPEQRAVARRTTVAGEAELAVPAGVLILLAGTAMVRAARTVASRRRADLVLARGRGAGSAKLLVAAGLEGLGLGVLLVVAVPFAAPALARLLGVVTDVKALTFPSTALLAALITLAASVAHAALAVAAAWPDAVERAPGAAIRRRSARVARFQRAGTDLVLAGLAVWGLIQLHHYRSPLASRISAQTVAGGSADSLDPVLILVPVLVTGALAVLALRLFPLLARPLDRHAGRRRGLTGAFGVWQVSRRTSRLTGALLLMVMAISVGALALTATAMRTRNAGDQAAFAVGADVRVDGSALPPLARRAAYSSVPGVTATTPLWSTAATSADSSHTAATLIGVDPHTAGTVLAFGPGTADPAARSALAHLGGTPLSGMTLPGRPVRLTMATKTTISDGALPAGSELELTLVDGSGLALTRSAPLTTNDAGFDVSGAGPLTYPLRVTDIKALTPISTTTHLVHIDVLAITGTDAAGVPTGPATSPDGSSWLVTAAQSGLPGNSSDTVACSVPVAQPGSEQGYGGVLCETKPSTQALFTLAFLSPGIDATGPTAPQRREPFVVDAALPVPLADGMARALPAVVDQDLLDETGTHVGDTLTVTADNAPDSSSLIPGGSDTPPQLSLHITGVVVAVPGQRAGPAAILDLATLADQLPGLGLDPPTDATWLLKTAPGGDAEVEHAFAARPDLGTPVLRSTAAAAVRGDVFRSGSSGLFTACVFLAPLFALLGFAMDTVISIRERSRGFAALRAFGARPRELASALLIEQGVVAVLALLAGTVIGAGVAAITEPLLATSSDGSAAQPAMTVLIPWLRAGGLGLATVAAVVAVLSGIARAAAALDLARVLRAGEDV</sequence>
<keyword evidence="11" id="KW-1185">Reference proteome</keyword>
<evidence type="ECO:0000256" key="4">
    <source>
        <dbReference type="ARBA" id="ARBA00022989"/>
    </source>
</evidence>
<feature type="signal peptide" evidence="8">
    <location>
        <begin position="1"/>
        <end position="29"/>
    </location>
</feature>
<accession>C7QHY8</accession>
<dbReference type="KEGG" id="cai:Caci_4169"/>
<dbReference type="InterPro" id="IPR050250">
    <property type="entry name" value="Macrolide_Exporter_MacB"/>
</dbReference>
<dbReference type="EMBL" id="CP001700">
    <property type="protein sequence ID" value="ACU73033.1"/>
    <property type="molecule type" value="Genomic_DNA"/>
</dbReference>
<feature type="transmembrane region" description="Helical" evidence="7">
    <location>
        <begin position="435"/>
        <end position="453"/>
    </location>
</feature>
<name>C7QHY8_CATAD</name>
<feature type="transmembrane region" description="Helical" evidence="7">
    <location>
        <begin position="482"/>
        <end position="506"/>
    </location>
</feature>
<reference evidence="10 11" key="1">
    <citation type="journal article" date="2009" name="Stand. Genomic Sci.">
        <title>Complete genome sequence of Catenulispora acidiphila type strain (ID 139908).</title>
        <authorList>
            <person name="Copeland A."/>
            <person name="Lapidus A."/>
            <person name="Glavina Del Rio T."/>
            <person name="Nolan M."/>
            <person name="Lucas S."/>
            <person name="Chen F."/>
            <person name="Tice H."/>
            <person name="Cheng J.F."/>
            <person name="Bruce D."/>
            <person name="Goodwin L."/>
            <person name="Pitluck S."/>
            <person name="Mikhailova N."/>
            <person name="Pati A."/>
            <person name="Ivanova N."/>
            <person name="Mavromatis K."/>
            <person name="Chen A."/>
            <person name="Palaniappan K."/>
            <person name="Chain P."/>
            <person name="Land M."/>
            <person name="Hauser L."/>
            <person name="Chang Y.J."/>
            <person name="Jeffries C.D."/>
            <person name="Chertkov O."/>
            <person name="Brettin T."/>
            <person name="Detter J.C."/>
            <person name="Han C."/>
            <person name="Ali Z."/>
            <person name="Tindall B.J."/>
            <person name="Goker M."/>
            <person name="Bristow J."/>
            <person name="Eisen J.A."/>
            <person name="Markowitz V."/>
            <person name="Hugenholtz P."/>
            <person name="Kyrpides N.C."/>
            <person name="Klenk H.P."/>
        </authorList>
    </citation>
    <scope>NUCLEOTIDE SEQUENCE [LARGE SCALE GENOMIC DNA]</scope>
    <source>
        <strain evidence="11">DSM 44928 / JCM 14897 / NBRC 102108 / NRRL B-24433 / ID139908</strain>
    </source>
</reference>
<feature type="domain" description="ABC3 transporter permease C-terminal" evidence="9">
    <location>
        <begin position="998"/>
        <end position="1112"/>
    </location>
</feature>
<gene>
    <name evidence="10" type="ordered locus">Caci_4169</name>
</gene>
<dbReference type="PANTHER" id="PTHR30572">
    <property type="entry name" value="MEMBRANE COMPONENT OF TRANSPORTER-RELATED"/>
    <property type="match status" value="1"/>
</dbReference>
<keyword evidence="8" id="KW-0732">Signal</keyword>
<feature type="chain" id="PRO_5002981660" description="ABC3 transporter permease C-terminal domain-containing protein" evidence="8">
    <location>
        <begin position="30"/>
        <end position="1129"/>
    </location>
</feature>
<dbReference type="AlphaFoldDB" id="C7QHY8"/>
<evidence type="ECO:0000256" key="7">
    <source>
        <dbReference type="SAM" id="Phobius"/>
    </source>
</evidence>
<feature type="transmembrane region" description="Helical" evidence="7">
    <location>
        <begin position="302"/>
        <end position="324"/>
    </location>
</feature>
<feature type="transmembrane region" description="Helical" evidence="7">
    <location>
        <begin position="1036"/>
        <end position="1066"/>
    </location>
</feature>
<dbReference type="GO" id="GO:0022857">
    <property type="term" value="F:transmembrane transporter activity"/>
    <property type="evidence" value="ECO:0007669"/>
    <property type="project" value="TreeGrafter"/>
</dbReference>
<dbReference type="GO" id="GO:0005886">
    <property type="term" value="C:plasma membrane"/>
    <property type="evidence" value="ECO:0007669"/>
    <property type="project" value="UniProtKB-SubCell"/>
</dbReference>
<evidence type="ECO:0000256" key="8">
    <source>
        <dbReference type="SAM" id="SignalP"/>
    </source>
</evidence>
<evidence type="ECO:0000259" key="9">
    <source>
        <dbReference type="Pfam" id="PF02687"/>
    </source>
</evidence>
<comment type="subcellular location">
    <subcellularLocation>
        <location evidence="1">Cell membrane</location>
        <topology evidence="1">Multi-pass membrane protein</topology>
    </subcellularLocation>
</comment>
<proteinExistence type="inferred from homology"/>
<evidence type="ECO:0000313" key="11">
    <source>
        <dbReference type="Proteomes" id="UP000000851"/>
    </source>
</evidence>
<feature type="transmembrane region" description="Helical" evidence="7">
    <location>
        <begin position="388"/>
        <end position="414"/>
    </location>
</feature>
<dbReference type="PANTHER" id="PTHR30572:SF4">
    <property type="entry name" value="ABC TRANSPORTER PERMEASE YTRF"/>
    <property type="match status" value="1"/>
</dbReference>
<dbReference type="Proteomes" id="UP000000851">
    <property type="component" value="Chromosome"/>
</dbReference>
<feature type="transmembrane region" description="Helical" evidence="7">
    <location>
        <begin position="1086"/>
        <end position="1111"/>
    </location>
</feature>